<gene>
    <name evidence="3" type="ORF">KDL28_13110</name>
</gene>
<evidence type="ECO:0000256" key="1">
    <source>
        <dbReference type="SAM" id="MobiDB-lite"/>
    </source>
</evidence>
<evidence type="ECO:0000313" key="3">
    <source>
        <dbReference type="EMBL" id="MCO1655993.1"/>
    </source>
</evidence>
<dbReference type="InterPro" id="IPR000551">
    <property type="entry name" value="MerR-type_HTH_dom"/>
</dbReference>
<keyword evidence="4" id="KW-1185">Reference proteome</keyword>
<proteinExistence type="predicted"/>
<feature type="region of interest" description="Disordered" evidence="1">
    <location>
        <begin position="36"/>
        <end position="59"/>
    </location>
</feature>
<protein>
    <submittedName>
        <fullName evidence="3">Helix-turn-helix domain-containing protein</fullName>
    </submittedName>
</protein>
<comment type="caution">
    <text evidence="3">The sequence shown here is derived from an EMBL/GenBank/DDBJ whole genome shotgun (WGS) entry which is preliminary data.</text>
</comment>
<reference evidence="3" key="1">
    <citation type="submission" date="2021-04" db="EMBL/GenBank/DDBJ databases">
        <title>Pseudonocardia sp. nov., isolated from sandy soil of mangrove forest.</title>
        <authorList>
            <person name="Zan Z."/>
            <person name="Huang R."/>
            <person name="Liu W."/>
        </authorList>
    </citation>
    <scope>NUCLEOTIDE SEQUENCE</scope>
    <source>
        <strain evidence="3">S2-4</strain>
    </source>
</reference>
<sequence length="59" mass="6711">MLTTAEAAKLLGVSRRTLARYAADGKIFPTVVLPSGHYRWDPDDLRSQRRDARRPRDEG</sequence>
<feature type="domain" description="HTH merR-type" evidence="2">
    <location>
        <begin position="1"/>
        <end position="18"/>
    </location>
</feature>
<organism evidence="3 4">
    <name type="scientific">Pseudonocardia humida</name>
    <dbReference type="NCBI Taxonomy" id="2800819"/>
    <lineage>
        <taxon>Bacteria</taxon>
        <taxon>Bacillati</taxon>
        <taxon>Actinomycetota</taxon>
        <taxon>Actinomycetes</taxon>
        <taxon>Pseudonocardiales</taxon>
        <taxon>Pseudonocardiaceae</taxon>
        <taxon>Pseudonocardia</taxon>
    </lineage>
</organism>
<dbReference type="InterPro" id="IPR009061">
    <property type="entry name" value="DNA-bd_dom_put_sf"/>
</dbReference>
<dbReference type="InterPro" id="IPR041657">
    <property type="entry name" value="HTH_17"/>
</dbReference>
<dbReference type="Gene3D" id="1.10.1660.10">
    <property type="match status" value="1"/>
</dbReference>
<dbReference type="Proteomes" id="UP001165283">
    <property type="component" value="Unassembled WGS sequence"/>
</dbReference>
<dbReference type="NCBIfam" id="TIGR01764">
    <property type="entry name" value="excise"/>
    <property type="match status" value="1"/>
</dbReference>
<dbReference type="SUPFAM" id="SSF46955">
    <property type="entry name" value="Putative DNA-binding domain"/>
    <property type="match status" value="1"/>
</dbReference>
<feature type="compositionally biased region" description="Basic and acidic residues" evidence="1">
    <location>
        <begin position="38"/>
        <end position="59"/>
    </location>
</feature>
<dbReference type="RefSeq" id="WP_256501467.1">
    <property type="nucleotide sequence ID" value="NZ_JAGSOV010000027.1"/>
</dbReference>
<name>A0ABT0ZZ23_9PSEU</name>
<evidence type="ECO:0000313" key="4">
    <source>
        <dbReference type="Proteomes" id="UP001165283"/>
    </source>
</evidence>
<evidence type="ECO:0000259" key="2">
    <source>
        <dbReference type="PROSITE" id="PS50937"/>
    </source>
</evidence>
<accession>A0ABT0ZZ23</accession>
<dbReference type="Pfam" id="PF12728">
    <property type="entry name" value="HTH_17"/>
    <property type="match status" value="1"/>
</dbReference>
<dbReference type="PROSITE" id="PS50937">
    <property type="entry name" value="HTH_MERR_2"/>
    <property type="match status" value="1"/>
</dbReference>
<dbReference type="InterPro" id="IPR010093">
    <property type="entry name" value="SinI_DNA-bd"/>
</dbReference>
<dbReference type="EMBL" id="JAGSOV010000027">
    <property type="protein sequence ID" value="MCO1655993.1"/>
    <property type="molecule type" value="Genomic_DNA"/>
</dbReference>